<evidence type="ECO:0000256" key="1">
    <source>
        <dbReference type="PROSITE-ProRule" id="PRU00110"/>
    </source>
</evidence>
<dbReference type="PROSITE" id="PS50894">
    <property type="entry name" value="HPT"/>
    <property type="match status" value="1"/>
</dbReference>
<keyword evidence="2" id="KW-0175">Coiled coil</keyword>
<dbReference type="Proteomes" id="UP001295463">
    <property type="component" value="Chromosome"/>
</dbReference>
<accession>A0ABM9DAN8</accession>
<name>A0ABM9DAN8_9BACT</name>
<protein>
    <recommendedName>
        <fullName evidence="3">HPt domain-containing protein</fullName>
    </recommendedName>
</protein>
<reference evidence="4 5" key="1">
    <citation type="submission" date="2022-03" db="EMBL/GenBank/DDBJ databases">
        <authorList>
            <person name="Koch H."/>
        </authorList>
    </citation>
    <scope>NUCLEOTIDE SEQUENCE [LARGE SCALE GENOMIC DNA]</scope>
    <source>
        <strain evidence="4 5">G1</strain>
    </source>
</reference>
<dbReference type="Pfam" id="PF01627">
    <property type="entry name" value="Hpt"/>
    <property type="match status" value="1"/>
</dbReference>
<keyword evidence="1" id="KW-0597">Phosphoprotein</keyword>
<dbReference type="InterPro" id="IPR036641">
    <property type="entry name" value="HPT_dom_sf"/>
</dbReference>
<feature type="domain" description="HPt" evidence="3">
    <location>
        <begin position="29"/>
        <end position="125"/>
    </location>
</feature>
<gene>
    <name evidence="4" type="ORF">GEAMG1_2460</name>
</gene>
<dbReference type="SUPFAM" id="SSF47226">
    <property type="entry name" value="Histidine-containing phosphotransfer domain, HPT domain"/>
    <property type="match status" value="1"/>
</dbReference>
<proteinExistence type="predicted"/>
<evidence type="ECO:0000313" key="4">
    <source>
        <dbReference type="EMBL" id="CAH2032296.1"/>
    </source>
</evidence>
<feature type="coiled-coil region" evidence="2">
    <location>
        <begin position="98"/>
        <end position="125"/>
    </location>
</feature>
<sequence length="125" mass="13900">MTEKMTDESPMDDPFDRVYLRKNYLDLGCADVLSDVFRIFLESSRVKLAGVRSALVTESMGELLNLAHGLKGEAGSVGGRHVTAIAAAMEKAARGGDLQELRRRMPELEHELERLLQAIERELEG</sequence>
<dbReference type="InterPro" id="IPR008207">
    <property type="entry name" value="Sig_transdc_His_kin_Hpt_dom"/>
</dbReference>
<dbReference type="EMBL" id="OW150024">
    <property type="protein sequence ID" value="CAH2032296.1"/>
    <property type="molecule type" value="Genomic_DNA"/>
</dbReference>
<organism evidence="4 5">
    <name type="scientific">Trichlorobacter ammonificans</name>
    <dbReference type="NCBI Taxonomy" id="2916410"/>
    <lineage>
        <taxon>Bacteria</taxon>
        <taxon>Pseudomonadati</taxon>
        <taxon>Thermodesulfobacteriota</taxon>
        <taxon>Desulfuromonadia</taxon>
        <taxon>Geobacterales</taxon>
        <taxon>Geobacteraceae</taxon>
        <taxon>Trichlorobacter</taxon>
    </lineage>
</organism>
<evidence type="ECO:0000313" key="5">
    <source>
        <dbReference type="Proteomes" id="UP001295463"/>
    </source>
</evidence>
<dbReference type="Gene3D" id="1.20.120.160">
    <property type="entry name" value="HPT domain"/>
    <property type="match status" value="1"/>
</dbReference>
<evidence type="ECO:0000259" key="3">
    <source>
        <dbReference type="PROSITE" id="PS50894"/>
    </source>
</evidence>
<evidence type="ECO:0000256" key="2">
    <source>
        <dbReference type="SAM" id="Coils"/>
    </source>
</evidence>
<keyword evidence="5" id="KW-1185">Reference proteome</keyword>
<feature type="modified residue" description="Phosphohistidine" evidence="1">
    <location>
        <position position="68"/>
    </location>
</feature>